<evidence type="ECO:0000256" key="1">
    <source>
        <dbReference type="SAM" id="Phobius"/>
    </source>
</evidence>
<sequence length="971" mass="109985">MEKQERKPWVPAKKLDTDYPLIDSDPHFKRVCGYARPSDYLAGTAFAAAGPALMLFWEQISPSHVGRGGFAPIMRLTGVISAGAGFFLFYQRSSMRFYGVTEDRREIDMDMKEMVAKVKKGQPLYGESELSDYMQGVASRNSRYAGLFLHLMPWFNLVNHKQHGVDTAKYYQQAERELEAELTSQTLQTLGEPLAQISLATVALILLLITYFILSFTELEALWKLSEVLNTYWSFCYACFLKPHSGDSSRSQQDALESFYSAQAAIYDKTRHKLLHGREDMLGLVAAQLKHKAETAQLSTKPVWVDIGGGTGYNIEAMSAFLSVPDFFQKIYLVDLSPSLCEIAKARFVRLGWKNVTVLCQDARSFRLPNHQHGSSDSGSLFSIGQSAYETEDEAEAGSADLITMSYSLSMIPEFYPVIDSMSSLLSPNGIVGVADFYVQKAARRDYLEYKFGTILSANARNHFFGFRIPYYIWIGCSKDSRSSITRLVELDATVTESPYISALDLQSRSTQTLRRSSSIDRRSKAYESAIINLTASLPLPAAWYQSHHWRVYYDDQLQKHKQFNDEYIYAFTWEDSRVDQRLLNIKSDDVILAITSAGDNILSYALEKPKRIHAVDLNPSQNHLLELKVAAFTSLGYSDVWKLFGDGQHESFRDLLINKLSPHMSSLAFQYWLSHSATFDTKSGGLYFTGGSRHALKLVQWLARLVGLRGDFRRLCTAGTLNEQREIWQKRVRRVLLSRLLSWTVIGNERWLWRALGVPPAQRDMIERDYVKQDDPQSAGRSGAKSGQAIWEYVVNTLDPLVNNTLVSEDNHYYLLCLQGKYSRRCHPAYLTPKSHIKLSQPNAFDGLRIHTDELREVISRMTPETLTIAVLMDSMDWFTPGGPEAGEQIRAVNRALKFHGRVLLRSAGLTPWYIKTFEEEGFTAKRVGTRVPGTCIDRVNMYASAWICTKVAPVPNEDARRQMRPAASS</sequence>
<evidence type="ECO:0000313" key="5">
    <source>
        <dbReference type="Proteomes" id="UP000308768"/>
    </source>
</evidence>
<dbReference type="AlphaFoldDB" id="A0A4U0X9K6"/>
<dbReference type="CDD" id="cd02440">
    <property type="entry name" value="AdoMet_MTases"/>
    <property type="match status" value="1"/>
</dbReference>
<evidence type="ECO:0000259" key="2">
    <source>
        <dbReference type="Pfam" id="PF10785"/>
    </source>
</evidence>
<proteinExistence type="predicted"/>
<keyword evidence="1" id="KW-1133">Transmembrane helix</keyword>
<feature type="transmembrane region" description="Helical" evidence="1">
    <location>
        <begin position="194"/>
        <end position="214"/>
    </location>
</feature>
<dbReference type="InterPro" id="IPR029063">
    <property type="entry name" value="SAM-dependent_MTases_sf"/>
</dbReference>
<dbReference type="EMBL" id="NAJN01000442">
    <property type="protein sequence ID" value="TKA73302.1"/>
    <property type="molecule type" value="Genomic_DNA"/>
</dbReference>
<organism evidence="4 5">
    <name type="scientific">Cryomyces minteri</name>
    <dbReference type="NCBI Taxonomy" id="331657"/>
    <lineage>
        <taxon>Eukaryota</taxon>
        <taxon>Fungi</taxon>
        <taxon>Dikarya</taxon>
        <taxon>Ascomycota</taxon>
        <taxon>Pezizomycotina</taxon>
        <taxon>Dothideomycetes</taxon>
        <taxon>Dothideomycetes incertae sedis</taxon>
        <taxon>Cryomyces</taxon>
    </lineage>
</organism>
<dbReference type="STRING" id="331657.A0A4U0X9K6"/>
<evidence type="ECO:0000259" key="3">
    <source>
        <dbReference type="Pfam" id="PF12853"/>
    </source>
</evidence>
<keyword evidence="1" id="KW-0812">Transmembrane</keyword>
<feature type="domain" description="NADH-ubiquinone oxidoreductase 21kDa subunit N-terminal" evidence="2">
    <location>
        <begin position="17"/>
        <end position="102"/>
    </location>
</feature>
<feature type="transmembrane region" description="Helical" evidence="1">
    <location>
        <begin position="40"/>
        <end position="57"/>
    </location>
</feature>
<dbReference type="Pfam" id="PF10785">
    <property type="entry name" value="NADH-u_ox-rdase"/>
    <property type="match status" value="1"/>
</dbReference>
<dbReference type="InterPro" id="IPR019721">
    <property type="entry name" value="NADH-UbQ_OxRdtase_su21_N"/>
</dbReference>
<comment type="caution">
    <text evidence="4">The sequence shown here is derived from an EMBL/GenBank/DDBJ whole genome shotgun (WGS) entry which is preliminary data.</text>
</comment>
<dbReference type="OrthoDB" id="10253390at2759"/>
<reference evidence="4 5" key="1">
    <citation type="submission" date="2017-03" db="EMBL/GenBank/DDBJ databases">
        <title>Genomes of endolithic fungi from Antarctica.</title>
        <authorList>
            <person name="Coleine C."/>
            <person name="Masonjones S."/>
            <person name="Stajich J.E."/>
        </authorList>
    </citation>
    <scope>NUCLEOTIDE SEQUENCE [LARGE SCALE GENOMIC DNA]</scope>
    <source>
        <strain evidence="4 5">CCFEE 5187</strain>
    </source>
</reference>
<dbReference type="InterPro" id="IPR024549">
    <property type="entry name" value="NADH-UbQ_OxRdtase_su21_C_fun"/>
</dbReference>
<feature type="transmembrane region" description="Helical" evidence="1">
    <location>
        <begin position="69"/>
        <end position="90"/>
    </location>
</feature>
<feature type="domain" description="NADH-ubiquinone oxidoreductase 21kDa subunit C-terminal fungi" evidence="3">
    <location>
        <begin position="111"/>
        <end position="189"/>
    </location>
</feature>
<dbReference type="PANTHER" id="PTHR47473">
    <property type="entry name" value="BTA1P"/>
    <property type="match status" value="1"/>
</dbReference>
<keyword evidence="5" id="KW-1185">Reference proteome</keyword>
<dbReference type="InterPro" id="IPR021829">
    <property type="entry name" value="DUF3419"/>
</dbReference>
<evidence type="ECO:0008006" key="6">
    <source>
        <dbReference type="Google" id="ProtNLM"/>
    </source>
</evidence>
<dbReference type="SUPFAM" id="SSF53335">
    <property type="entry name" value="S-adenosyl-L-methionine-dependent methyltransferases"/>
    <property type="match status" value="1"/>
</dbReference>
<dbReference type="Pfam" id="PF12853">
    <property type="entry name" value="NADH_u_ox_C"/>
    <property type="match status" value="1"/>
</dbReference>
<dbReference type="Gene3D" id="3.40.50.150">
    <property type="entry name" value="Vaccinia Virus protein VP39"/>
    <property type="match status" value="1"/>
</dbReference>
<name>A0A4U0X9K6_9PEZI</name>
<keyword evidence="1" id="KW-0472">Membrane</keyword>
<dbReference type="Pfam" id="PF13489">
    <property type="entry name" value="Methyltransf_23"/>
    <property type="match status" value="1"/>
</dbReference>
<dbReference type="Proteomes" id="UP000308768">
    <property type="component" value="Unassembled WGS sequence"/>
</dbReference>
<accession>A0A4U0X9K6</accession>
<dbReference type="Pfam" id="PF11899">
    <property type="entry name" value="DUF3419"/>
    <property type="match status" value="1"/>
</dbReference>
<protein>
    <recommendedName>
        <fullName evidence="6">Methyltransferase domain-containing protein</fullName>
    </recommendedName>
</protein>
<evidence type="ECO:0000313" key="4">
    <source>
        <dbReference type="EMBL" id="TKA73302.1"/>
    </source>
</evidence>
<gene>
    <name evidence="4" type="ORF">B0A49_04548</name>
</gene>
<dbReference type="PANTHER" id="PTHR47473:SF1">
    <property type="entry name" value="METHYLTRANSFERASE DOMAIN-CONTAINING PROTEIN"/>
    <property type="match status" value="1"/>
</dbReference>